<keyword evidence="1" id="KW-1133">Transmembrane helix</keyword>
<keyword evidence="3" id="KW-1185">Reference proteome</keyword>
<feature type="non-terminal residue" evidence="2">
    <location>
        <position position="1"/>
    </location>
</feature>
<evidence type="ECO:0000313" key="2">
    <source>
        <dbReference type="EMBL" id="CAI0626972.1"/>
    </source>
</evidence>
<organism evidence="2 3">
    <name type="scientific">Linum tenue</name>
    <dbReference type="NCBI Taxonomy" id="586396"/>
    <lineage>
        <taxon>Eukaryota</taxon>
        <taxon>Viridiplantae</taxon>
        <taxon>Streptophyta</taxon>
        <taxon>Embryophyta</taxon>
        <taxon>Tracheophyta</taxon>
        <taxon>Spermatophyta</taxon>
        <taxon>Magnoliopsida</taxon>
        <taxon>eudicotyledons</taxon>
        <taxon>Gunneridae</taxon>
        <taxon>Pentapetalae</taxon>
        <taxon>rosids</taxon>
        <taxon>fabids</taxon>
        <taxon>Malpighiales</taxon>
        <taxon>Linaceae</taxon>
        <taxon>Linum</taxon>
    </lineage>
</organism>
<gene>
    <name evidence="2" type="ORF">LITE_LOCUS51093</name>
</gene>
<keyword evidence="1" id="KW-0472">Membrane</keyword>
<sequence>LESQKDHKKRLLAFLIRDCSTECFSLASLPSKSGTGSPFNNSLMASAANWVPNPASEKSGATVMSSRGPVNFFLLAWSCNSFRRSFLVFFRILLVLLSAILNF</sequence>
<dbReference type="Proteomes" id="UP001154282">
    <property type="component" value="Unassembled WGS sequence"/>
</dbReference>
<protein>
    <submittedName>
        <fullName evidence="2">Uncharacterized protein</fullName>
    </submittedName>
</protein>
<evidence type="ECO:0000256" key="1">
    <source>
        <dbReference type="SAM" id="Phobius"/>
    </source>
</evidence>
<name>A0AAV0S4Z9_9ROSI</name>
<keyword evidence="1" id="KW-0812">Transmembrane</keyword>
<accession>A0AAV0S4Z9</accession>
<reference evidence="2" key="1">
    <citation type="submission" date="2022-08" db="EMBL/GenBank/DDBJ databases">
        <authorList>
            <person name="Gutierrez-Valencia J."/>
        </authorList>
    </citation>
    <scope>NUCLEOTIDE SEQUENCE</scope>
</reference>
<proteinExistence type="predicted"/>
<feature type="transmembrane region" description="Helical" evidence="1">
    <location>
        <begin position="85"/>
        <end position="101"/>
    </location>
</feature>
<dbReference type="EMBL" id="CAMGYJ010000011">
    <property type="protein sequence ID" value="CAI0626972.1"/>
    <property type="molecule type" value="Genomic_DNA"/>
</dbReference>
<evidence type="ECO:0000313" key="3">
    <source>
        <dbReference type="Proteomes" id="UP001154282"/>
    </source>
</evidence>
<dbReference type="AlphaFoldDB" id="A0AAV0S4Z9"/>
<comment type="caution">
    <text evidence="2">The sequence shown here is derived from an EMBL/GenBank/DDBJ whole genome shotgun (WGS) entry which is preliminary data.</text>
</comment>